<evidence type="ECO:0000256" key="1">
    <source>
        <dbReference type="SAM" id="Phobius"/>
    </source>
</evidence>
<feature type="transmembrane region" description="Helical" evidence="1">
    <location>
        <begin position="490"/>
        <end position="517"/>
    </location>
</feature>
<feature type="transmembrane region" description="Helical" evidence="1">
    <location>
        <begin position="447"/>
        <end position="469"/>
    </location>
</feature>
<accession>A0A9P7JRY2</accession>
<comment type="caution">
    <text evidence="2">The sequence shown here is derived from an EMBL/GenBank/DDBJ whole genome shotgun (WGS) entry which is preliminary data.</text>
</comment>
<evidence type="ECO:0008006" key="4">
    <source>
        <dbReference type="Google" id="ProtNLM"/>
    </source>
</evidence>
<keyword evidence="3" id="KW-1185">Reference proteome</keyword>
<protein>
    <recommendedName>
        <fullName evidence="4">Transmembrane protein</fullName>
    </recommendedName>
</protein>
<sequence length="553" mass="62038">MATVSNDPTWWPIVNSYRLGSYFVVAAFVAVMYDWALTFGQEACRWYDRSSHLAENGFIGGTDLETTLVGNDNSVSRCAIPWNLICYPVHGNVPTISLTDTNWMVIVVFAMLWVIIIARLYAMYQGSRKILIFLVFTFLADNIFDAVVAIMTTMYTSGEELILLGTYQCQINYAEDIILLNSITWILATVWEVLTLCLAVWIAVEHFRELRQHSAGGIIEDCFTVLMKTHLVYFASFVAVSCFHLILEFSPTFLTDIALDIQIIFGFVQILTNVQMFVLGPRLIIGVREYHAKLVADADAATGMASIAFQERVHISTGSASPCQYGKPIHICTVLNAMVPSYSAKLYVTTDKTALAEEQPLPEALCRTSLLTRVLCFLALGRPEFDDHWKSLQSDQAFETIRSRSCSILASTITTATVLLATSVVFVSTASPVSYFNYTSPTPYCLLFVSLMLAIMAILTSGSSMIRWLHTDRQWTQEQLKPGGYFVFSYLLSIVTPIFFVAWSLHCFIFAMLLAGFCSHSTIYRIVTALWLVAYVVNIGTILMQSMWKYTTL</sequence>
<dbReference type="AlphaFoldDB" id="A0A9P7JRY2"/>
<feature type="transmembrane region" description="Helical" evidence="1">
    <location>
        <begin position="259"/>
        <end position="279"/>
    </location>
</feature>
<dbReference type="OrthoDB" id="3349377at2759"/>
<keyword evidence="1" id="KW-0812">Transmembrane</keyword>
<feature type="transmembrane region" description="Helical" evidence="1">
    <location>
        <begin position="408"/>
        <end position="427"/>
    </location>
</feature>
<feature type="transmembrane region" description="Helical" evidence="1">
    <location>
        <begin position="183"/>
        <end position="204"/>
    </location>
</feature>
<dbReference type="RefSeq" id="XP_041290933.1">
    <property type="nucleotide sequence ID" value="XM_041444148.1"/>
</dbReference>
<gene>
    <name evidence="2" type="ORF">F5147DRAFT_838364</name>
</gene>
<feature type="transmembrane region" description="Helical" evidence="1">
    <location>
        <begin position="131"/>
        <end position="155"/>
    </location>
</feature>
<name>A0A9P7JRY2_9AGAM</name>
<feature type="transmembrane region" description="Helical" evidence="1">
    <location>
        <begin position="103"/>
        <end position="124"/>
    </location>
</feature>
<dbReference type="Proteomes" id="UP000823399">
    <property type="component" value="Unassembled WGS sequence"/>
</dbReference>
<reference evidence="2" key="1">
    <citation type="journal article" date="2020" name="New Phytol.">
        <title>Comparative genomics reveals dynamic genome evolution in host specialist ectomycorrhizal fungi.</title>
        <authorList>
            <person name="Lofgren L.A."/>
            <person name="Nguyen N.H."/>
            <person name="Vilgalys R."/>
            <person name="Ruytinx J."/>
            <person name="Liao H.L."/>
            <person name="Branco S."/>
            <person name="Kuo A."/>
            <person name="LaButti K."/>
            <person name="Lipzen A."/>
            <person name="Andreopoulos W."/>
            <person name="Pangilinan J."/>
            <person name="Riley R."/>
            <person name="Hundley H."/>
            <person name="Na H."/>
            <person name="Barry K."/>
            <person name="Grigoriev I.V."/>
            <person name="Stajich J.E."/>
            <person name="Kennedy P.G."/>
        </authorList>
    </citation>
    <scope>NUCLEOTIDE SEQUENCE</scope>
    <source>
        <strain evidence="2">FC423</strain>
    </source>
</reference>
<feature type="transmembrane region" description="Helical" evidence="1">
    <location>
        <begin position="19"/>
        <end position="37"/>
    </location>
</feature>
<feature type="transmembrane region" description="Helical" evidence="1">
    <location>
        <begin position="225"/>
        <end position="247"/>
    </location>
</feature>
<keyword evidence="1" id="KW-0472">Membrane</keyword>
<feature type="transmembrane region" description="Helical" evidence="1">
    <location>
        <begin position="523"/>
        <end position="544"/>
    </location>
</feature>
<evidence type="ECO:0000313" key="3">
    <source>
        <dbReference type="Proteomes" id="UP000823399"/>
    </source>
</evidence>
<proteinExistence type="predicted"/>
<dbReference type="GeneID" id="64706407"/>
<dbReference type="EMBL" id="JABBWM010000041">
    <property type="protein sequence ID" value="KAG2104428.1"/>
    <property type="molecule type" value="Genomic_DNA"/>
</dbReference>
<organism evidence="2 3">
    <name type="scientific">Suillus discolor</name>
    <dbReference type="NCBI Taxonomy" id="1912936"/>
    <lineage>
        <taxon>Eukaryota</taxon>
        <taxon>Fungi</taxon>
        <taxon>Dikarya</taxon>
        <taxon>Basidiomycota</taxon>
        <taxon>Agaricomycotina</taxon>
        <taxon>Agaricomycetes</taxon>
        <taxon>Agaricomycetidae</taxon>
        <taxon>Boletales</taxon>
        <taxon>Suillineae</taxon>
        <taxon>Suillaceae</taxon>
        <taxon>Suillus</taxon>
    </lineage>
</organism>
<evidence type="ECO:0000313" key="2">
    <source>
        <dbReference type="EMBL" id="KAG2104428.1"/>
    </source>
</evidence>
<keyword evidence="1" id="KW-1133">Transmembrane helix</keyword>